<proteinExistence type="predicted"/>
<dbReference type="Gene3D" id="3.30.420.130">
    <property type="entry name" value="Dinitrogenase iron-molybdenum cofactor biosynthesis domain"/>
    <property type="match status" value="1"/>
</dbReference>
<dbReference type="RefSeq" id="WP_072906393.1">
    <property type="nucleotide sequence ID" value="NZ_FQZT01000003.1"/>
</dbReference>
<evidence type="ECO:0000313" key="3">
    <source>
        <dbReference type="EMBL" id="SHI89383.1"/>
    </source>
</evidence>
<evidence type="ECO:0000256" key="1">
    <source>
        <dbReference type="SAM" id="MobiDB-lite"/>
    </source>
</evidence>
<dbReference type="InterPro" id="IPR003731">
    <property type="entry name" value="Di-Nase_FeMo-co_biosynth"/>
</dbReference>
<sequence>MKVAFSYWDQRISPVFDNSRRILLVETEMGRIVARERLTLAAATPAQRCMQLVELGVNALVCGAISKPLQNMISAYGVQVIPFVAGELQQVLQGWQENRLETEDFRMPGCRCSGGTGKGRNMRQSKGLGMRRGRENTFWR</sequence>
<organism evidence="3 4">
    <name type="scientific">Malonomonas rubra DSM 5091</name>
    <dbReference type="NCBI Taxonomy" id="1122189"/>
    <lineage>
        <taxon>Bacteria</taxon>
        <taxon>Pseudomonadati</taxon>
        <taxon>Thermodesulfobacteriota</taxon>
        <taxon>Desulfuromonadia</taxon>
        <taxon>Desulfuromonadales</taxon>
        <taxon>Geopsychrobacteraceae</taxon>
        <taxon>Malonomonas</taxon>
    </lineage>
</organism>
<dbReference type="OrthoDB" id="280278at2"/>
<dbReference type="STRING" id="1122189.SAMN02745165_01048"/>
<dbReference type="Pfam" id="PF02579">
    <property type="entry name" value="Nitro_FeMo-Co"/>
    <property type="match status" value="1"/>
</dbReference>
<evidence type="ECO:0000313" key="4">
    <source>
        <dbReference type="Proteomes" id="UP000184171"/>
    </source>
</evidence>
<dbReference type="InterPro" id="IPR036105">
    <property type="entry name" value="DiNase_FeMo-co_biosyn_sf"/>
</dbReference>
<feature type="region of interest" description="Disordered" evidence="1">
    <location>
        <begin position="111"/>
        <end position="140"/>
    </location>
</feature>
<name>A0A1M6EVC8_MALRU</name>
<dbReference type="EMBL" id="FQZT01000003">
    <property type="protein sequence ID" value="SHI89383.1"/>
    <property type="molecule type" value="Genomic_DNA"/>
</dbReference>
<accession>A0A1M6EVC8</accession>
<reference evidence="3 4" key="1">
    <citation type="submission" date="2016-11" db="EMBL/GenBank/DDBJ databases">
        <authorList>
            <person name="Jaros S."/>
            <person name="Januszkiewicz K."/>
            <person name="Wedrychowicz H."/>
        </authorList>
    </citation>
    <scope>NUCLEOTIDE SEQUENCE [LARGE SCALE GENOMIC DNA]</scope>
    <source>
        <strain evidence="3 4">DSM 5091</strain>
    </source>
</reference>
<protein>
    <submittedName>
        <fullName evidence="3">Predicted Fe-Mo cluster-binding protein, NifX family</fullName>
    </submittedName>
</protein>
<dbReference type="SUPFAM" id="SSF53146">
    <property type="entry name" value="Nitrogenase accessory factor-like"/>
    <property type="match status" value="1"/>
</dbReference>
<feature type="domain" description="Dinitrogenase iron-molybdenum cofactor biosynthesis" evidence="2">
    <location>
        <begin position="9"/>
        <end position="96"/>
    </location>
</feature>
<dbReference type="Proteomes" id="UP000184171">
    <property type="component" value="Unassembled WGS sequence"/>
</dbReference>
<evidence type="ECO:0000259" key="2">
    <source>
        <dbReference type="Pfam" id="PF02579"/>
    </source>
</evidence>
<gene>
    <name evidence="3" type="ORF">SAMN02745165_01048</name>
</gene>
<dbReference type="AlphaFoldDB" id="A0A1M6EVC8"/>
<keyword evidence="4" id="KW-1185">Reference proteome</keyword>